<proteinExistence type="predicted"/>
<name>A0ACB6ZPN9_THEGA</name>
<dbReference type="Proteomes" id="UP000886501">
    <property type="component" value="Unassembled WGS sequence"/>
</dbReference>
<reference evidence="1" key="1">
    <citation type="submission" date="2019-10" db="EMBL/GenBank/DDBJ databases">
        <authorList>
            <consortium name="DOE Joint Genome Institute"/>
            <person name="Kuo A."/>
            <person name="Miyauchi S."/>
            <person name="Kiss E."/>
            <person name="Drula E."/>
            <person name="Kohler A."/>
            <person name="Sanchez-Garcia M."/>
            <person name="Andreopoulos B."/>
            <person name="Barry K.W."/>
            <person name="Bonito G."/>
            <person name="Buee M."/>
            <person name="Carver A."/>
            <person name="Chen C."/>
            <person name="Cichocki N."/>
            <person name="Clum A."/>
            <person name="Culley D."/>
            <person name="Crous P.W."/>
            <person name="Fauchery L."/>
            <person name="Girlanda M."/>
            <person name="Hayes R."/>
            <person name="Keri Z."/>
            <person name="Labutti K."/>
            <person name="Lipzen A."/>
            <person name="Lombard V."/>
            <person name="Magnuson J."/>
            <person name="Maillard F."/>
            <person name="Morin E."/>
            <person name="Murat C."/>
            <person name="Nolan M."/>
            <person name="Ohm R."/>
            <person name="Pangilinan J."/>
            <person name="Pereira M."/>
            <person name="Perotto S."/>
            <person name="Peter M."/>
            <person name="Riley R."/>
            <person name="Sitrit Y."/>
            <person name="Stielow B."/>
            <person name="Szollosi G."/>
            <person name="Zifcakova L."/>
            <person name="Stursova M."/>
            <person name="Spatafora J.W."/>
            <person name="Tedersoo L."/>
            <person name="Vaario L.-M."/>
            <person name="Yamada A."/>
            <person name="Yan M."/>
            <person name="Wang P."/>
            <person name="Xu J."/>
            <person name="Bruns T."/>
            <person name="Baldrian P."/>
            <person name="Vilgalys R."/>
            <person name="Henrissat B."/>
            <person name="Grigoriev I.V."/>
            <person name="Hibbett D."/>
            <person name="Nagy L.G."/>
            <person name="Martin F.M."/>
        </authorList>
    </citation>
    <scope>NUCLEOTIDE SEQUENCE</scope>
    <source>
        <strain evidence="1">P2</strain>
    </source>
</reference>
<reference evidence="1" key="2">
    <citation type="journal article" date="2020" name="Nat. Commun.">
        <title>Large-scale genome sequencing of mycorrhizal fungi provides insights into the early evolution of symbiotic traits.</title>
        <authorList>
            <person name="Miyauchi S."/>
            <person name="Kiss E."/>
            <person name="Kuo A."/>
            <person name="Drula E."/>
            <person name="Kohler A."/>
            <person name="Sanchez-Garcia M."/>
            <person name="Morin E."/>
            <person name="Andreopoulos B."/>
            <person name="Barry K.W."/>
            <person name="Bonito G."/>
            <person name="Buee M."/>
            <person name="Carver A."/>
            <person name="Chen C."/>
            <person name="Cichocki N."/>
            <person name="Clum A."/>
            <person name="Culley D."/>
            <person name="Crous P.W."/>
            <person name="Fauchery L."/>
            <person name="Girlanda M."/>
            <person name="Hayes R.D."/>
            <person name="Keri Z."/>
            <person name="LaButti K."/>
            <person name="Lipzen A."/>
            <person name="Lombard V."/>
            <person name="Magnuson J."/>
            <person name="Maillard F."/>
            <person name="Murat C."/>
            <person name="Nolan M."/>
            <person name="Ohm R.A."/>
            <person name="Pangilinan J."/>
            <person name="Pereira M.F."/>
            <person name="Perotto S."/>
            <person name="Peter M."/>
            <person name="Pfister S."/>
            <person name="Riley R."/>
            <person name="Sitrit Y."/>
            <person name="Stielow J.B."/>
            <person name="Szollosi G."/>
            <person name="Zifcakova L."/>
            <person name="Stursova M."/>
            <person name="Spatafora J.W."/>
            <person name="Tedersoo L."/>
            <person name="Vaario L.M."/>
            <person name="Yamada A."/>
            <person name="Yan M."/>
            <person name="Wang P."/>
            <person name="Xu J."/>
            <person name="Bruns T."/>
            <person name="Baldrian P."/>
            <person name="Vilgalys R."/>
            <person name="Dunand C."/>
            <person name="Henrissat B."/>
            <person name="Grigoriev I.V."/>
            <person name="Hibbett D."/>
            <person name="Nagy L.G."/>
            <person name="Martin F.M."/>
        </authorList>
    </citation>
    <scope>NUCLEOTIDE SEQUENCE</scope>
    <source>
        <strain evidence="1">P2</strain>
    </source>
</reference>
<accession>A0ACB6ZPN9</accession>
<evidence type="ECO:0000313" key="2">
    <source>
        <dbReference type="Proteomes" id="UP000886501"/>
    </source>
</evidence>
<protein>
    <submittedName>
        <fullName evidence="1">Uncharacterized protein</fullName>
    </submittedName>
</protein>
<sequence length="459" mass="51164">MDSDRYLNCLEDFLVSPLPKSLLAAHPNDAAKPSFTLPPGWETWWNWAVSTPQPWVELLSYYAEQRPNSDIPGPLSQMIDNIKALQLTRSQRLPPVPTGYGAKLHEAQYINANTSYTQTSAKRMSPKKLHEVSAMTAHIVHLLRTSPTLKGVQHVVDIGAGRGYLSWNLRALGMHVLALDASDTQAKGAERQGSYSKSSNDRGSLTYQTAKITPSTLLQLVDEWIIDLSHSTAESHLPSVVFVALHACGSFTTDILRTSVSAIHGNGERRSWSLKAAIVVGCCYNMMEGKGWSPSYFTLSSSHLQLAAQVPSTWLDHQARTEVALRKVSWRALLEATTTESNPTDGCPTPKNRLGRVSNDLYQHWEQFLQISSVKLCKIPIRGMEQFPEKLAMLEKRISTLHALRCLLGSCVESLIIWDRYVWLKEVSGGGRYFEAHLLNLFDQRQASGRNISITLISN</sequence>
<keyword evidence="2" id="KW-1185">Reference proteome</keyword>
<gene>
    <name evidence="1" type="ORF">BDM02DRAFT_3138676</name>
</gene>
<comment type="caution">
    <text evidence="1">The sequence shown here is derived from an EMBL/GenBank/DDBJ whole genome shotgun (WGS) entry which is preliminary data.</text>
</comment>
<organism evidence="1 2">
    <name type="scientific">Thelephora ganbajun</name>
    <name type="common">Ganba fungus</name>
    <dbReference type="NCBI Taxonomy" id="370292"/>
    <lineage>
        <taxon>Eukaryota</taxon>
        <taxon>Fungi</taxon>
        <taxon>Dikarya</taxon>
        <taxon>Basidiomycota</taxon>
        <taxon>Agaricomycotina</taxon>
        <taxon>Agaricomycetes</taxon>
        <taxon>Thelephorales</taxon>
        <taxon>Thelephoraceae</taxon>
        <taxon>Thelephora</taxon>
    </lineage>
</organism>
<dbReference type="EMBL" id="MU117974">
    <property type="protein sequence ID" value="KAF9651567.1"/>
    <property type="molecule type" value="Genomic_DNA"/>
</dbReference>
<evidence type="ECO:0000313" key="1">
    <source>
        <dbReference type="EMBL" id="KAF9651567.1"/>
    </source>
</evidence>